<dbReference type="AlphaFoldDB" id="A0A6N6MSC8"/>
<keyword evidence="2 4" id="KW-0560">Oxidoreductase</keyword>
<comment type="caution">
    <text evidence="4">The sequence shown here is derived from an EMBL/GenBank/DDBJ whole genome shotgun (WGS) entry which is preliminary data.</text>
</comment>
<evidence type="ECO:0000313" key="4">
    <source>
        <dbReference type="EMBL" id="KAB1072291.1"/>
    </source>
</evidence>
<proteinExistence type="predicted"/>
<dbReference type="PANTHER" id="PTHR30004">
    <property type="entry name" value="4-HYDROXYTHREONINE-4-PHOSPHATE DEHYDROGENASE"/>
    <property type="match status" value="1"/>
</dbReference>
<dbReference type="GO" id="GO:0050570">
    <property type="term" value="F:4-hydroxythreonine-4-phosphate dehydrogenase activity"/>
    <property type="evidence" value="ECO:0007669"/>
    <property type="project" value="UniProtKB-EC"/>
</dbReference>
<keyword evidence="5" id="KW-1185">Reference proteome</keyword>
<dbReference type="RefSeq" id="WP_150964757.1">
    <property type="nucleotide sequence ID" value="NZ_VZZJ01000014.1"/>
</dbReference>
<dbReference type="PANTHER" id="PTHR30004:SF6">
    <property type="entry name" value="D-THREONATE 4-PHOSPHATE DEHYDROGENASE"/>
    <property type="match status" value="1"/>
</dbReference>
<dbReference type="Pfam" id="PF04166">
    <property type="entry name" value="PdxA"/>
    <property type="match status" value="1"/>
</dbReference>
<dbReference type="GO" id="GO:0051287">
    <property type="term" value="F:NAD binding"/>
    <property type="evidence" value="ECO:0007669"/>
    <property type="project" value="InterPro"/>
</dbReference>
<dbReference type="InterPro" id="IPR005255">
    <property type="entry name" value="PdxA_fam"/>
</dbReference>
<evidence type="ECO:0000256" key="2">
    <source>
        <dbReference type="ARBA" id="ARBA00023002"/>
    </source>
</evidence>
<dbReference type="Proteomes" id="UP000441523">
    <property type="component" value="Unassembled WGS sequence"/>
</dbReference>
<dbReference type="NCBIfam" id="TIGR00557">
    <property type="entry name" value="pdxA"/>
    <property type="match status" value="1"/>
</dbReference>
<accession>A0A6N6MSC8</accession>
<dbReference type="EMBL" id="VZZJ01000014">
    <property type="protein sequence ID" value="KAB1072291.1"/>
    <property type="molecule type" value="Genomic_DNA"/>
</dbReference>
<keyword evidence="3" id="KW-0520">NAD</keyword>
<keyword evidence="1" id="KW-0479">Metal-binding</keyword>
<gene>
    <name evidence="4" type="primary">pdxA</name>
    <name evidence="4" type="ORF">F6X51_16400</name>
</gene>
<protein>
    <submittedName>
        <fullName evidence="4">4-hydroxythreonine-4-phosphate dehydrogenase PdxA</fullName>
        <ecNumber evidence="4">1.1.1.262</ecNumber>
    </submittedName>
</protein>
<evidence type="ECO:0000256" key="3">
    <source>
        <dbReference type="ARBA" id="ARBA00023027"/>
    </source>
</evidence>
<sequence>MTRPTLAITMGDPAGIGPEIIMKALARPDVHALCRPLVIGDAARLRQAGRMVGAETGVDALSDAGAADFETAAVQCVDLRIVPEDLPFGKVSATAGEAAYRYIEKAVQVVQAGQAQGICTAPLSKEALHAAGHKFPGHTELLAHLTGTPEVSMMLVSPKLRVIHVTTHIGLLDAIAKIEPGLVERVIVRGHDVLVKAGIANPKIGVCAINPHAGESGLFGRGEEAEKITPAVEACQARGWDVRGPLPADTLFFLAGRGDYDMVVAMYHDQGHGPIKVLGLESGVNITVGLPVIRTSVDHGTAFDIAGKGIADERSLVEALRQAVDLAPKPAAA</sequence>
<evidence type="ECO:0000256" key="1">
    <source>
        <dbReference type="ARBA" id="ARBA00022723"/>
    </source>
</evidence>
<dbReference type="Gene3D" id="3.40.718.10">
    <property type="entry name" value="Isopropylmalate Dehydrogenase"/>
    <property type="match status" value="1"/>
</dbReference>
<dbReference type="EC" id="1.1.1.262" evidence="4"/>
<reference evidence="4 5" key="1">
    <citation type="submission" date="2019-09" db="EMBL/GenBank/DDBJ databases">
        <title>YIM 132548 draft genome.</title>
        <authorList>
            <person name="Jiang L."/>
        </authorList>
    </citation>
    <scope>NUCLEOTIDE SEQUENCE [LARGE SCALE GENOMIC DNA]</scope>
    <source>
        <strain evidence="4 5">YIM 132548</strain>
    </source>
</reference>
<name>A0A6N6MSC8_9HYPH</name>
<dbReference type="GO" id="GO:0046872">
    <property type="term" value="F:metal ion binding"/>
    <property type="evidence" value="ECO:0007669"/>
    <property type="project" value="UniProtKB-KW"/>
</dbReference>
<dbReference type="SUPFAM" id="SSF53659">
    <property type="entry name" value="Isocitrate/Isopropylmalate dehydrogenase-like"/>
    <property type="match status" value="1"/>
</dbReference>
<evidence type="ECO:0000313" key="5">
    <source>
        <dbReference type="Proteomes" id="UP000441523"/>
    </source>
</evidence>
<organism evidence="4 5">
    <name type="scientific">Methylobacterium planeticum</name>
    <dbReference type="NCBI Taxonomy" id="2615211"/>
    <lineage>
        <taxon>Bacteria</taxon>
        <taxon>Pseudomonadati</taxon>
        <taxon>Pseudomonadota</taxon>
        <taxon>Alphaproteobacteria</taxon>
        <taxon>Hyphomicrobiales</taxon>
        <taxon>Methylobacteriaceae</taxon>
        <taxon>Methylobacterium</taxon>
    </lineage>
</organism>